<feature type="region of interest" description="Disordered" evidence="1">
    <location>
        <begin position="78"/>
        <end position="112"/>
    </location>
</feature>
<dbReference type="EMBL" id="JBFOLJ010000004">
    <property type="protein sequence ID" value="KAL2544800.1"/>
    <property type="molecule type" value="Genomic_DNA"/>
</dbReference>
<accession>A0ABD1W562</accession>
<reference evidence="3" key="1">
    <citation type="submission" date="2024-07" db="EMBL/GenBank/DDBJ databases">
        <title>Two chromosome-level genome assemblies of Korean endemic species Abeliophyllum distichum and Forsythia ovata (Oleaceae).</title>
        <authorList>
            <person name="Jang H."/>
        </authorList>
    </citation>
    <scope>NUCLEOTIDE SEQUENCE [LARGE SCALE GENOMIC DNA]</scope>
</reference>
<feature type="compositionally biased region" description="Basic and acidic residues" evidence="1">
    <location>
        <begin position="101"/>
        <end position="111"/>
    </location>
</feature>
<comment type="caution">
    <text evidence="2">The sequence shown here is derived from an EMBL/GenBank/DDBJ whole genome shotgun (WGS) entry which is preliminary data.</text>
</comment>
<evidence type="ECO:0000313" key="2">
    <source>
        <dbReference type="EMBL" id="KAL2544800.1"/>
    </source>
</evidence>
<organism evidence="2 3">
    <name type="scientific">Forsythia ovata</name>
    <dbReference type="NCBI Taxonomy" id="205694"/>
    <lineage>
        <taxon>Eukaryota</taxon>
        <taxon>Viridiplantae</taxon>
        <taxon>Streptophyta</taxon>
        <taxon>Embryophyta</taxon>
        <taxon>Tracheophyta</taxon>
        <taxon>Spermatophyta</taxon>
        <taxon>Magnoliopsida</taxon>
        <taxon>eudicotyledons</taxon>
        <taxon>Gunneridae</taxon>
        <taxon>Pentapetalae</taxon>
        <taxon>asterids</taxon>
        <taxon>lamiids</taxon>
        <taxon>Lamiales</taxon>
        <taxon>Oleaceae</taxon>
        <taxon>Forsythieae</taxon>
        <taxon>Forsythia</taxon>
    </lineage>
</organism>
<sequence length="259" mass="28822">MTVPPVVLLLFIRCQPPHWQPSQQLKRSIRGTWGLVEVMSLSIWRVTAKGTPIRYHFHTKLYPPILQTNSHILSIEATSQEESDAKSQPGSKSEEPSGESQHTEHIEELKKSGSYFAIDNEEENESSDVEDNDFNDEHDASVLFTCAQKDKQKVDEHSIECSIIVDLPAEHWQPSPAIPTPTTHHQLFKQSLFHKGNNVFTHLNYKSRTLDAQAQFHNLDLNLISRSQSTTTGGDVSGGEGSGGGFSIVGANLVVEVVE</sequence>
<gene>
    <name evidence="2" type="ORF">Fot_14033</name>
</gene>
<name>A0ABD1W562_9LAMI</name>
<evidence type="ECO:0000313" key="3">
    <source>
        <dbReference type="Proteomes" id="UP001604277"/>
    </source>
</evidence>
<keyword evidence="3" id="KW-1185">Reference proteome</keyword>
<protein>
    <submittedName>
        <fullName evidence="2">Uncharacterized protein</fullName>
    </submittedName>
</protein>
<dbReference type="AlphaFoldDB" id="A0ABD1W562"/>
<evidence type="ECO:0000256" key="1">
    <source>
        <dbReference type="SAM" id="MobiDB-lite"/>
    </source>
</evidence>
<proteinExistence type="predicted"/>
<dbReference type="Proteomes" id="UP001604277">
    <property type="component" value="Unassembled WGS sequence"/>
</dbReference>